<sequence>MEKRPRIKNQVMNRTICPRCNKPHFGTCITCFNFGKLGHIARVCSEKLKNTRNRAVSRIYALDGNVNDKISAVISAHNEGSHNIAYEMVISHILWQKIDRACIIGFTELKSPSSTHLGQPTLRKLNCVKRQEMWHRSKVHPAESSHNEESKEEKEEECDGDDIHMTDIPKYTHLLWARHHQYLPTSTPSTR</sequence>
<name>A0ABD1RYS6_9LAMI</name>
<evidence type="ECO:0000256" key="1">
    <source>
        <dbReference type="SAM" id="MobiDB-lite"/>
    </source>
</evidence>
<evidence type="ECO:0000313" key="2">
    <source>
        <dbReference type="EMBL" id="KAL2493562.1"/>
    </source>
</evidence>
<evidence type="ECO:0000313" key="3">
    <source>
        <dbReference type="Proteomes" id="UP001604277"/>
    </source>
</evidence>
<protein>
    <recommendedName>
        <fullName evidence="4">CCHC-type domain-containing protein</fullName>
    </recommendedName>
</protein>
<reference evidence="3" key="1">
    <citation type="submission" date="2024-07" db="EMBL/GenBank/DDBJ databases">
        <title>Two chromosome-level genome assemblies of Korean endemic species Abeliophyllum distichum and Forsythia ovata (Oleaceae).</title>
        <authorList>
            <person name="Jang H."/>
        </authorList>
    </citation>
    <scope>NUCLEOTIDE SEQUENCE [LARGE SCALE GENOMIC DNA]</scope>
</reference>
<evidence type="ECO:0008006" key="4">
    <source>
        <dbReference type="Google" id="ProtNLM"/>
    </source>
</evidence>
<dbReference type="Proteomes" id="UP001604277">
    <property type="component" value="Unassembled WGS sequence"/>
</dbReference>
<keyword evidence="3" id="KW-1185">Reference proteome</keyword>
<dbReference type="AlphaFoldDB" id="A0ABD1RYS6"/>
<proteinExistence type="predicted"/>
<comment type="caution">
    <text evidence="2">The sequence shown here is derived from an EMBL/GenBank/DDBJ whole genome shotgun (WGS) entry which is preliminary data.</text>
</comment>
<dbReference type="EMBL" id="JBFOLJ010000011">
    <property type="protein sequence ID" value="KAL2493562.1"/>
    <property type="molecule type" value="Genomic_DNA"/>
</dbReference>
<organism evidence="2 3">
    <name type="scientific">Forsythia ovata</name>
    <dbReference type="NCBI Taxonomy" id="205694"/>
    <lineage>
        <taxon>Eukaryota</taxon>
        <taxon>Viridiplantae</taxon>
        <taxon>Streptophyta</taxon>
        <taxon>Embryophyta</taxon>
        <taxon>Tracheophyta</taxon>
        <taxon>Spermatophyta</taxon>
        <taxon>Magnoliopsida</taxon>
        <taxon>eudicotyledons</taxon>
        <taxon>Gunneridae</taxon>
        <taxon>Pentapetalae</taxon>
        <taxon>asterids</taxon>
        <taxon>lamiids</taxon>
        <taxon>Lamiales</taxon>
        <taxon>Oleaceae</taxon>
        <taxon>Forsythieae</taxon>
        <taxon>Forsythia</taxon>
    </lineage>
</organism>
<feature type="region of interest" description="Disordered" evidence="1">
    <location>
        <begin position="136"/>
        <end position="164"/>
    </location>
</feature>
<feature type="compositionally biased region" description="Basic and acidic residues" evidence="1">
    <location>
        <begin position="136"/>
        <end position="153"/>
    </location>
</feature>
<accession>A0ABD1RYS6</accession>
<gene>
    <name evidence="2" type="ORF">Fot_37319</name>
</gene>